<feature type="transmembrane region" description="Helical" evidence="2">
    <location>
        <begin position="28"/>
        <end position="49"/>
    </location>
</feature>
<dbReference type="EMBL" id="SPMZ01000003">
    <property type="protein sequence ID" value="NMQ17878.1"/>
    <property type="molecule type" value="Genomic_DNA"/>
</dbReference>
<keyword evidence="4" id="KW-1185">Reference proteome</keyword>
<dbReference type="Proteomes" id="UP000760480">
    <property type="component" value="Unassembled WGS sequence"/>
</dbReference>
<keyword evidence="2" id="KW-1133">Transmembrane helix</keyword>
<feature type="region of interest" description="Disordered" evidence="1">
    <location>
        <begin position="165"/>
        <end position="199"/>
    </location>
</feature>
<evidence type="ECO:0000256" key="2">
    <source>
        <dbReference type="SAM" id="Phobius"/>
    </source>
</evidence>
<evidence type="ECO:0000256" key="1">
    <source>
        <dbReference type="SAM" id="MobiDB-lite"/>
    </source>
</evidence>
<protein>
    <submittedName>
        <fullName evidence="3">DUF4381 domain-containing protein</fullName>
    </submittedName>
</protein>
<comment type="caution">
    <text evidence="3">The sequence shown here is derived from an EMBL/GenBank/DDBJ whole genome shotgun (WGS) entry which is preliminary data.</text>
</comment>
<keyword evidence="2" id="KW-0472">Membrane</keyword>
<reference evidence="3 4" key="1">
    <citation type="submission" date="2019-03" db="EMBL/GenBank/DDBJ databases">
        <title>Metabolic reconstructions from genomes of highly enriched 'Candidatus Accumulibacter' and 'Candidatus Competibacter' bioreactor populations.</title>
        <authorList>
            <person name="Annavajhala M.K."/>
            <person name="Welles L."/>
            <person name="Abbas B."/>
            <person name="Sorokin D."/>
            <person name="Park H."/>
            <person name="Van Loosdrecht M."/>
            <person name="Chandran K."/>
        </authorList>
    </citation>
    <scope>NUCLEOTIDE SEQUENCE [LARGE SCALE GENOMIC DNA]</scope>
    <source>
        <strain evidence="3 4">SBR_G</strain>
    </source>
</reference>
<gene>
    <name evidence="3" type="ORF">E4P82_00860</name>
</gene>
<keyword evidence="2" id="KW-0812">Transmembrane</keyword>
<evidence type="ECO:0000313" key="4">
    <source>
        <dbReference type="Proteomes" id="UP000760480"/>
    </source>
</evidence>
<proteinExistence type="predicted"/>
<dbReference type="Pfam" id="PF14316">
    <property type="entry name" value="DUF4381"/>
    <property type="match status" value="1"/>
</dbReference>
<dbReference type="InterPro" id="IPR025489">
    <property type="entry name" value="DUF4381"/>
</dbReference>
<accession>A0ABX1TEU3</accession>
<dbReference type="RefSeq" id="WP_169247132.1">
    <property type="nucleotide sequence ID" value="NZ_SPMZ01000003.1"/>
</dbReference>
<organism evidence="3 4">
    <name type="scientific">Candidatus Competibacter phosphatis</name>
    <dbReference type="NCBI Taxonomy" id="221280"/>
    <lineage>
        <taxon>Bacteria</taxon>
        <taxon>Pseudomonadati</taxon>
        <taxon>Pseudomonadota</taxon>
        <taxon>Gammaproteobacteria</taxon>
        <taxon>Candidatus Competibacteraceae</taxon>
        <taxon>Candidatus Competibacter</taxon>
    </lineage>
</organism>
<name>A0ABX1TEU3_9GAMM</name>
<sequence length="199" mass="22260">MNTNATSLDRLHDIIVAPPVPWWPPASGWYWVLGLMIVILLATLITGLMRWQHNRYRREALAELARQEAALENPERRPGVLLDCAELLKRTAMTAFPREDVATLTGPKWFEFLDHTASGSRFRDALGATLENAIYDPRTADSLDPRKLHSVVEAIRHWIKFHDTRLEPQAGGTPDDEPAGGPPTPARSSVGQLPEKDPC</sequence>
<evidence type="ECO:0000313" key="3">
    <source>
        <dbReference type="EMBL" id="NMQ17878.1"/>
    </source>
</evidence>